<dbReference type="Gene3D" id="3.30.70.260">
    <property type="match status" value="1"/>
</dbReference>
<dbReference type="CDD" id="cd01398">
    <property type="entry name" value="RPI_A"/>
    <property type="match status" value="1"/>
</dbReference>
<comment type="pathway">
    <text evidence="1">Carbohydrate degradation; pentose phosphate pathway; D-ribose 5-phosphate from D-ribulose 5-phosphate (non-oxidative stage): step 1/1.</text>
</comment>
<dbReference type="InterPro" id="IPR037171">
    <property type="entry name" value="NagB/RpiA_transferase-like"/>
</dbReference>
<comment type="similarity">
    <text evidence="2">Belongs to the ribose 5-phosphate isomerase family.</text>
</comment>
<name>A0ABM4BJH3_HYDVU</name>
<dbReference type="Pfam" id="PF06026">
    <property type="entry name" value="Rib_5-P_isom_A"/>
    <property type="match status" value="1"/>
</dbReference>
<dbReference type="EC" id="5.3.1.6" evidence="3"/>
<dbReference type="GeneID" id="100209136"/>
<reference evidence="7" key="1">
    <citation type="submission" date="2025-08" db="UniProtKB">
        <authorList>
            <consortium name="RefSeq"/>
        </authorList>
    </citation>
    <scope>IDENTIFICATION</scope>
</reference>
<evidence type="ECO:0000256" key="1">
    <source>
        <dbReference type="ARBA" id="ARBA00004988"/>
    </source>
</evidence>
<evidence type="ECO:0000256" key="3">
    <source>
        <dbReference type="ARBA" id="ARBA00011959"/>
    </source>
</evidence>
<evidence type="ECO:0000313" key="6">
    <source>
        <dbReference type="Proteomes" id="UP001652625"/>
    </source>
</evidence>
<dbReference type="Proteomes" id="UP001652625">
    <property type="component" value="Chromosome 03"/>
</dbReference>
<protein>
    <recommendedName>
        <fullName evidence="3">ribose-5-phosphate isomerase</fullName>
        <ecNumber evidence="3">5.3.1.6</ecNumber>
    </recommendedName>
    <alternativeName>
        <fullName evidence="5">Phosphoriboisomerase</fullName>
    </alternativeName>
</protein>
<keyword evidence="6" id="KW-1185">Reference proteome</keyword>
<dbReference type="PANTHER" id="PTHR11934">
    <property type="entry name" value="RIBOSE-5-PHOSPHATE ISOMERASE"/>
    <property type="match status" value="1"/>
</dbReference>
<organism evidence="6 7">
    <name type="scientific">Hydra vulgaris</name>
    <name type="common">Hydra</name>
    <name type="synonym">Hydra attenuata</name>
    <dbReference type="NCBI Taxonomy" id="6087"/>
    <lineage>
        <taxon>Eukaryota</taxon>
        <taxon>Metazoa</taxon>
        <taxon>Cnidaria</taxon>
        <taxon>Hydrozoa</taxon>
        <taxon>Hydroidolina</taxon>
        <taxon>Anthoathecata</taxon>
        <taxon>Aplanulata</taxon>
        <taxon>Hydridae</taxon>
        <taxon>Hydra</taxon>
    </lineage>
</organism>
<evidence type="ECO:0000313" key="7">
    <source>
        <dbReference type="RefSeq" id="XP_065649198.1"/>
    </source>
</evidence>
<accession>A0ABM4BJH3</accession>
<dbReference type="Gene3D" id="3.40.50.1360">
    <property type="match status" value="1"/>
</dbReference>
<keyword evidence="4 7" id="KW-0413">Isomerase</keyword>
<dbReference type="RefSeq" id="XP_065649198.1">
    <property type="nucleotide sequence ID" value="XM_065793126.1"/>
</dbReference>
<dbReference type="InterPro" id="IPR020672">
    <property type="entry name" value="Ribose5P_isomerase_typA_subgr"/>
</dbReference>
<sequence length="254" mass="28070">MYIYISFQRNSLLFKQLKRSLSMEAAKKAAAYEAVNKYVTKETKCLGVGSGSTIVYAVERLAQRVKEENLNIKCIPTSFQSRQLILDNDLVLSDIQQHPELDIVIDGADEVDVNLNCIKGGGGCLTQEKIVASCAKNFVIIADSTKRSHHLGDSWKNGVAVEVIPMAYSLVIMKLKQLGFYPSLRMAKAKTGPLVTDNGNFIIDFKFDKLADCKIVNDSLISIPGIVETGLFIEMANSVIFGFSDGTTEEIFRQ</sequence>
<dbReference type="NCBIfam" id="NF001924">
    <property type="entry name" value="PRK00702.1"/>
    <property type="match status" value="1"/>
</dbReference>
<gene>
    <name evidence="7" type="primary">LOC100209136</name>
</gene>
<dbReference type="SUPFAM" id="SSF100950">
    <property type="entry name" value="NagB/RpiA/CoA transferase-like"/>
    <property type="match status" value="1"/>
</dbReference>
<dbReference type="GO" id="GO:0016853">
    <property type="term" value="F:isomerase activity"/>
    <property type="evidence" value="ECO:0007669"/>
    <property type="project" value="UniProtKB-KW"/>
</dbReference>
<evidence type="ECO:0000256" key="2">
    <source>
        <dbReference type="ARBA" id="ARBA00008088"/>
    </source>
</evidence>
<dbReference type="PANTHER" id="PTHR11934:SF0">
    <property type="entry name" value="RIBOSE-5-PHOSPHATE ISOMERASE"/>
    <property type="match status" value="1"/>
</dbReference>
<evidence type="ECO:0000256" key="4">
    <source>
        <dbReference type="ARBA" id="ARBA00023235"/>
    </source>
</evidence>
<evidence type="ECO:0000256" key="5">
    <source>
        <dbReference type="ARBA" id="ARBA00029734"/>
    </source>
</evidence>
<dbReference type="NCBIfam" id="TIGR00021">
    <property type="entry name" value="rpiA"/>
    <property type="match status" value="1"/>
</dbReference>
<dbReference type="HAMAP" id="MF_00170">
    <property type="entry name" value="Rib_5P_isom_A"/>
    <property type="match status" value="1"/>
</dbReference>
<dbReference type="InterPro" id="IPR004788">
    <property type="entry name" value="Ribose5P_isomerase_type_A"/>
</dbReference>
<proteinExistence type="inferred from homology"/>
<dbReference type="SUPFAM" id="SSF75445">
    <property type="entry name" value="D-ribose-5-phosphate isomerase (RpiA), lid domain"/>
    <property type="match status" value="1"/>
</dbReference>